<reference evidence="1 2" key="1">
    <citation type="submission" date="2015-10" db="EMBL/GenBank/DDBJ databases">
        <authorList>
            <person name="Gilbert D.G."/>
        </authorList>
    </citation>
    <scope>NUCLEOTIDE SEQUENCE [LARGE SCALE GENOMIC DNA]</scope>
    <source>
        <strain evidence="1">COMA1</strain>
    </source>
</reference>
<organism evidence="1 2">
    <name type="scientific">Candidatus Nitrospira nitrosa</name>
    <dbReference type="NCBI Taxonomy" id="1742972"/>
    <lineage>
        <taxon>Bacteria</taxon>
        <taxon>Pseudomonadati</taxon>
        <taxon>Nitrospirota</taxon>
        <taxon>Nitrospiria</taxon>
        <taxon>Nitrospirales</taxon>
        <taxon>Nitrospiraceae</taxon>
        <taxon>Nitrospira</taxon>
    </lineage>
</organism>
<keyword evidence="2" id="KW-1185">Reference proteome</keyword>
<dbReference type="Proteomes" id="UP000199032">
    <property type="component" value="Unassembled WGS sequence"/>
</dbReference>
<evidence type="ECO:0000313" key="2">
    <source>
        <dbReference type="Proteomes" id="UP000199032"/>
    </source>
</evidence>
<sequence>MIYKAVRKYARHYKRGRADEKKCTEKVRVVDNEAAKSEWLGRGVSFAPRIAVLPIKKKPNNCNGSASCKK</sequence>
<dbReference type="AlphaFoldDB" id="A0A0S4LCM5"/>
<accession>A0A0S4LCM5</accession>
<dbReference type="EMBL" id="CZQA01000001">
    <property type="protein sequence ID" value="CUS34381.1"/>
    <property type="molecule type" value="Genomic_DNA"/>
</dbReference>
<gene>
    <name evidence="1" type="ORF">COMA1_11669</name>
</gene>
<protein>
    <submittedName>
        <fullName evidence="1">Uncharacterized protein</fullName>
    </submittedName>
</protein>
<proteinExistence type="predicted"/>
<name>A0A0S4LCM5_9BACT</name>
<evidence type="ECO:0000313" key="1">
    <source>
        <dbReference type="EMBL" id="CUS34381.1"/>
    </source>
</evidence>